<evidence type="ECO:0000256" key="9">
    <source>
        <dbReference type="ARBA" id="ARBA00023134"/>
    </source>
</evidence>
<keyword evidence="8" id="KW-0411">Iron-sulfur</keyword>
<reference evidence="14" key="1">
    <citation type="submission" date="2022-06" db="EMBL/GenBank/DDBJ databases">
        <title>Solitalea sp. MAHUQ-68 isolated from rhizospheric soil.</title>
        <authorList>
            <person name="Huq M.A."/>
        </authorList>
    </citation>
    <scope>NUCLEOTIDE SEQUENCE</scope>
    <source>
        <strain evidence="14">MAHUQ-68</strain>
    </source>
</reference>
<dbReference type="SFLD" id="SFLDG01383">
    <property type="entry name" value="cyclic_pyranopterin_phosphate"/>
    <property type="match status" value="1"/>
</dbReference>
<dbReference type="SFLD" id="SFLDG01067">
    <property type="entry name" value="SPASM/twitch_domain_containing"/>
    <property type="match status" value="1"/>
</dbReference>
<dbReference type="GO" id="GO:0046872">
    <property type="term" value="F:metal ion binding"/>
    <property type="evidence" value="ECO:0007669"/>
    <property type="project" value="UniProtKB-KW"/>
</dbReference>
<evidence type="ECO:0000256" key="7">
    <source>
        <dbReference type="ARBA" id="ARBA00023004"/>
    </source>
</evidence>
<dbReference type="NCBIfam" id="TIGR02666">
    <property type="entry name" value="moaA"/>
    <property type="match status" value="1"/>
</dbReference>
<dbReference type="GO" id="GO:0005525">
    <property type="term" value="F:GTP binding"/>
    <property type="evidence" value="ECO:0007669"/>
    <property type="project" value="UniProtKB-KW"/>
</dbReference>
<evidence type="ECO:0000256" key="2">
    <source>
        <dbReference type="ARBA" id="ARBA00012167"/>
    </source>
</evidence>
<keyword evidence="7" id="KW-0408">Iron</keyword>
<dbReference type="EC" id="4.1.99.22" evidence="2"/>
<dbReference type="Pfam" id="PF04055">
    <property type="entry name" value="Radical_SAM"/>
    <property type="match status" value="1"/>
</dbReference>
<evidence type="ECO:0000313" key="14">
    <source>
        <dbReference type="EMBL" id="MCO4292381.1"/>
    </source>
</evidence>
<dbReference type="InterPro" id="IPR007197">
    <property type="entry name" value="rSAM"/>
</dbReference>
<dbReference type="PANTHER" id="PTHR22960">
    <property type="entry name" value="MOLYBDOPTERIN COFACTOR SYNTHESIS PROTEIN A"/>
    <property type="match status" value="1"/>
</dbReference>
<dbReference type="Gene3D" id="3.20.20.70">
    <property type="entry name" value="Aldolase class I"/>
    <property type="match status" value="1"/>
</dbReference>
<dbReference type="CDD" id="cd21117">
    <property type="entry name" value="Twitch_MoaA"/>
    <property type="match status" value="1"/>
</dbReference>
<keyword evidence="11 14" id="KW-0456">Lyase</keyword>
<evidence type="ECO:0000256" key="6">
    <source>
        <dbReference type="ARBA" id="ARBA00022741"/>
    </source>
</evidence>
<dbReference type="SUPFAM" id="SSF102114">
    <property type="entry name" value="Radical SAM enzymes"/>
    <property type="match status" value="1"/>
</dbReference>
<feature type="domain" description="Radical SAM core" evidence="13">
    <location>
        <begin position="5"/>
        <end position="217"/>
    </location>
</feature>
<dbReference type="InterPro" id="IPR013483">
    <property type="entry name" value="MoaA"/>
</dbReference>
<dbReference type="PANTHER" id="PTHR22960:SF0">
    <property type="entry name" value="MOLYBDENUM COFACTOR BIOSYNTHESIS PROTEIN 1"/>
    <property type="match status" value="1"/>
</dbReference>
<dbReference type="InterPro" id="IPR006638">
    <property type="entry name" value="Elp3/MiaA/NifB-like_rSAM"/>
</dbReference>
<dbReference type="RefSeq" id="WP_252586745.1">
    <property type="nucleotide sequence ID" value="NZ_JAMWYS010000024.1"/>
</dbReference>
<comment type="caution">
    <text evidence="14">The sequence shown here is derived from an EMBL/GenBank/DDBJ whole genome shotgun (WGS) entry which is preliminary data.</text>
</comment>
<dbReference type="PROSITE" id="PS51918">
    <property type="entry name" value="RADICAL_SAM"/>
    <property type="match status" value="1"/>
</dbReference>
<proteinExistence type="predicted"/>
<accession>A0A9X2F4W3</accession>
<evidence type="ECO:0000256" key="5">
    <source>
        <dbReference type="ARBA" id="ARBA00022723"/>
    </source>
</evidence>
<name>A0A9X2F4W3_9SPHI</name>
<gene>
    <name evidence="14" type="primary">moaA</name>
    <name evidence="14" type="ORF">NF867_05830</name>
</gene>
<evidence type="ECO:0000256" key="11">
    <source>
        <dbReference type="ARBA" id="ARBA00023239"/>
    </source>
</evidence>
<dbReference type="GO" id="GO:0051539">
    <property type="term" value="F:4 iron, 4 sulfur cluster binding"/>
    <property type="evidence" value="ECO:0007669"/>
    <property type="project" value="UniProtKB-KW"/>
</dbReference>
<dbReference type="Pfam" id="PF06463">
    <property type="entry name" value="Mob_synth_C"/>
    <property type="match status" value="1"/>
</dbReference>
<keyword evidence="10" id="KW-0501">Molybdenum cofactor biosynthesis</keyword>
<dbReference type="InterPro" id="IPR013785">
    <property type="entry name" value="Aldolase_TIM"/>
</dbReference>
<dbReference type="SFLD" id="SFLDS00029">
    <property type="entry name" value="Radical_SAM"/>
    <property type="match status" value="1"/>
</dbReference>
<dbReference type="InterPro" id="IPR050105">
    <property type="entry name" value="MoCo_biosynth_MoaA/MoaC"/>
</dbReference>
<dbReference type="SMART" id="SM00729">
    <property type="entry name" value="Elp3"/>
    <property type="match status" value="1"/>
</dbReference>
<evidence type="ECO:0000259" key="13">
    <source>
        <dbReference type="PROSITE" id="PS51918"/>
    </source>
</evidence>
<evidence type="ECO:0000256" key="10">
    <source>
        <dbReference type="ARBA" id="ARBA00023150"/>
    </source>
</evidence>
<comment type="cofactor">
    <cofactor evidence="1">
        <name>[4Fe-4S] cluster</name>
        <dbReference type="ChEBI" id="CHEBI:49883"/>
    </cofactor>
</comment>
<sequence length="324" mass="37294">MLIDKFGRKINYLRLAITDRCNLRCSYCMPKDQHFLNREELLTYEEILFLVDSLSKNGVNKVRITGGEPFVRKDVPALLKELSKLETIDQFSITTNGVLTNTYLDELQQSRFSSVNLSLDTLNRKKFFAITRRDEFETVKQSFESLFAHNFKLKINMVVIDDFNINEIYDFVELTRNHPIDVRFIEEMPFNGLENSYSGIKWNYATIRDHIEKRYCLTKLPDTPNAIARNYQVEDFKGTIGIIPAYSRTLCGSCNRLRITATGGLKLCLYGEDVLNVRDLIREGIGEKELINTIQAAILTKPLNGIEAEQQNNHIHQSMSMIGG</sequence>
<dbReference type="InterPro" id="IPR040064">
    <property type="entry name" value="MoaA-like"/>
</dbReference>
<keyword evidence="3" id="KW-0004">4Fe-4S</keyword>
<dbReference type="InterPro" id="IPR000385">
    <property type="entry name" value="MoaA_NifB_PqqE_Fe-S-bd_CS"/>
</dbReference>
<evidence type="ECO:0000313" key="15">
    <source>
        <dbReference type="Proteomes" id="UP001155182"/>
    </source>
</evidence>
<evidence type="ECO:0000256" key="8">
    <source>
        <dbReference type="ARBA" id="ARBA00023014"/>
    </source>
</evidence>
<dbReference type="AlphaFoldDB" id="A0A9X2F4W3"/>
<protein>
    <recommendedName>
        <fullName evidence="2">GTP 3',8-cyclase</fullName>
        <ecNumber evidence="2">4.1.99.22</ecNumber>
    </recommendedName>
</protein>
<organism evidence="14 15">
    <name type="scientific">Solitalea agri</name>
    <dbReference type="NCBI Taxonomy" id="2953739"/>
    <lineage>
        <taxon>Bacteria</taxon>
        <taxon>Pseudomonadati</taxon>
        <taxon>Bacteroidota</taxon>
        <taxon>Sphingobacteriia</taxon>
        <taxon>Sphingobacteriales</taxon>
        <taxon>Sphingobacteriaceae</taxon>
        <taxon>Solitalea</taxon>
    </lineage>
</organism>
<dbReference type="CDD" id="cd01335">
    <property type="entry name" value="Radical_SAM"/>
    <property type="match status" value="1"/>
</dbReference>
<dbReference type="GO" id="GO:0061798">
    <property type="term" value="F:GTP 3',8'-cyclase activity"/>
    <property type="evidence" value="ECO:0007669"/>
    <property type="project" value="UniProtKB-EC"/>
</dbReference>
<dbReference type="InterPro" id="IPR010505">
    <property type="entry name" value="MoaA_twitch"/>
</dbReference>
<comment type="catalytic activity">
    <reaction evidence="12">
        <text>GTP + AH2 + S-adenosyl-L-methionine = (8S)-3',8-cyclo-7,8-dihydroguanosine 5'-triphosphate + 5'-deoxyadenosine + L-methionine + A + H(+)</text>
        <dbReference type="Rhea" id="RHEA:49576"/>
        <dbReference type="ChEBI" id="CHEBI:13193"/>
        <dbReference type="ChEBI" id="CHEBI:15378"/>
        <dbReference type="ChEBI" id="CHEBI:17319"/>
        <dbReference type="ChEBI" id="CHEBI:17499"/>
        <dbReference type="ChEBI" id="CHEBI:37565"/>
        <dbReference type="ChEBI" id="CHEBI:57844"/>
        <dbReference type="ChEBI" id="CHEBI:59789"/>
        <dbReference type="ChEBI" id="CHEBI:131766"/>
        <dbReference type="EC" id="4.1.99.22"/>
    </reaction>
</comment>
<dbReference type="SFLD" id="SFLDG01386">
    <property type="entry name" value="main_SPASM_domain-containing"/>
    <property type="match status" value="1"/>
</dbReference>
<dbReference type="EMBL" id="JAMWYS010000024">
    <property type="protein sequence ID" value="MCO4292381.1"/>
    <property type="molecule type" value="Genomic_DNA"/>
</dbReference>
<keyword evidence="6" id="KW-0547">Nucleotide-binding</keyword>
<keyword evidence="9" id="KW-0342">GTP-binding</keyword>
<evidence type="ECO:0000256" key="3">
    <source>
        <dbReference type="ARBA" id="ARBA00022485"/>
    </source>
</evidence>
<keyword evidence="15" id="KW-1185">Reference proteome</keyword>
<keyword evidence="4" id="KW-0949">S-adenosyl-L-methionine</keyword>
<dbReference type="InterPro" id="IPR058240">
    <property type="entry name" value="rSAM_sf"/>
</dbReference>
<dbReference type="GO" id="GO:0061799">
    <property type="term" value="F:cyclic pyranopterin monophosphate synthase activity"/>
    <property type="evidence" value="ECO:0007669"/>
    <property type="project" value="TreeGrafter"/>
</dbReference>
<evidence type="ECO:0000256" key="4">
    <source>
        <dbReference type="ARBA" id="ARBA00022691"/>
    </source>
</evidence>
<dbReference type="PROSITE" id="PS01305">
    <property type="entry name" value="MOAA_NIFB_PQQE"/>
    <property type="match status" value="1"/>
</dbReference>
<dbReference type="GO" id="GO:0006777">
    <property type="term" value="P:Mo-molybdopterin cofactor biosynthetic process"/>
    <property type="evidence" value="ECO:0007669"/>
    <property type="project" value="UniProtKB-KW"/>
</dbReference>
<keyword evidence="5" id="KW-0479">Metal-binding</keyword>
<evidence type="ECO:0000256" key="12">
    <source>
        <dbReference type="ARBA" id="ARBA00048697"/>
    </source>
</evidence>
<dbReference type="Proteomes" id="UP001155182">
    <property type="component" value="Unassembled WGS sequence"/>
</dbReference>
<evidence type="ECO:0000256" key="1">
    <source>
        <dbReference type="ARBA" id="ARBA00001966"/>
    </source>
</evidence>